<accession>A0AAV0ZPT9</accession>
<keyword evidence="1" id="KW-1003">Cell membrane</keyword>
<gene>
    <name evidence="2" type="ORF">VFH_II182200</name>
</gene>
<dbReference type="InterPro" id="IPR027705">
    <property type="entry name" value="Flotillin_fam"/>
</dbReference>
<comment type="subcellular location">
    <subcellularLocation>
        <location evidence="1">Cell membrane</location>
        <topology evidence="1">Lipid-anchor</topology>
    </subcellularLocation>
    <subcellularLocation>
        <location evidence="1">Membrane</location>
        <location evidence="1">Caveola</location>
    </subcellularLocation>
</comment>
<dbReference type="PANTHER" id="PTHR13806">
    <property type="entry name" value="FLOTILLIN-RELATED"/>
    <property type="match status" value="1"/>
</dbReference>
<keyword evidence="3" id="KW-1185">Reference proteome</keyword>
<dbReference type="AlphaFoldDB" id="A0AAV0ZPT9"/>
<sequence>MYRVAKASGYLVIIKAGVRDIKLAKKAWILPGQSCTVFDLSLMNYTFEGIIEGETCVLAASITMEEFGLLICNANVKQLVDVPGHEYFSYLGQKTQMEAANQAKTKVIAIQRSGEGEKEGIKVRSEMKVFKNERQAEVAQANSELAKKKAAWTKVARVAEVEAAKVVALREAELQGEVEKMNALTTTEKLKAEFF</sequence>
<dbReference type="PANTHER" id="PTHR13806:SF31">
    <property type="entry name" value="FLOTILLIN-LIKE PROTEIN 1-RELATED"/>
    <property type="match status" value="1"/>
</dbReference>
<evidence type="ECO:0000256" key="1">
    <source>
        <dbReference type="RuleBase" id="RU366054"/>
    </source>
</evidence>
<keyword evidence="1" id="KW-0472">Membrane</keyword>
<reference evidence="2 3" key="1">
    <citation type="submission" date="2023-01" db="EMBL/GenBank/DDBJ databases">
        <authorList>
            <person name="Kreplak J."/>
        </authorList>
    </citation>
    <scope>NUCLEOTIDE SEQUENCE [LARGE SCALE GENOMIC DNA]</scope>
</reference>
<dbReference type="EMBL" id="OX451737">
    <property type="protein sequence ID" value="CAI8599588.1"/>
    <property type="molecule type" value="Genomic_DNA"/>
</dbReference>
<evidence type="ECO:0000313" key="2">
    <source>
        <dbReference type="EMBL" id="CAI8599588.1"/>
    </source>
</evidence>
<evidence type="ECO:0000313" key="3">
    <source>
        <dbReference type="Proteomes" id="UP001157006"/>
    </source>
</evidence>
<comment type="similarity">
    <text evidence="1">Belongs to the band 7/mec-2 family. Flotillin subfamily.</text>
</comment>
<dbReference type="GO" id="GO:0005901">
    <property type="term" value="C:caveola"/>
    <property type="evidence" value="ECO:0007669"/>
    <property type="project" value="UniProtKB-SubCell"/>
</dbReference>
<proteinExistence type="inferred from homology"/>
<name>A0AAV0ZPT9_VICFA</name>
<dbReference type="Proteomes" id="UP001157006">
    <property type="component" value="Chromosome 2"/>
</dbReference>
<organism evidence="2 3">
    <name type="scientific">Vicia faba</name>
    <name type="common">Broad bean</name>
    <name type="synonym">Faba vulgaris</name>
    <dbReference type="NCBI Taxonomy" id="3906"/>
    <lineage>
        <taxon>Eukaryota</taxon>
        <taxon>Viridiplantae</taxon>
        <taxon>Streptophyta</taxon>
        <taxon>Embryophyta</taxon>
        <taxon>Tracheophyta</taxon>
        <taxon>Spermatophyta</taxon>
        <taxon>Magnoliopsida</taxon>
        <taxon>eudicotyledons</taxon>
        <taxon>Gunneridae</taxon>
        <taxon>Pentapetalae</taxon>
        <taxon>rosids</taxon>
        <taxon>fabids</taxon>
        <taxon>Fabales</taxon>
        <taxon>Fabaceae</taxon>
        <taxon>Papilionoideae</taxon>
        <taxon>50 kb inversion clade</taxon>
        <taxon>NPAAA clade</taxon>
        <taxon>Hologalegina</taxon>
        <taxon>IRL clade</taxon>
        <taxon>Fabeae</taxon>
        <taxon>Vicia</taxon>
    </lineage>
</organism>
<protein>
    <recommendedName>
        <fullName evidence="1">Flotillin-like</fullName>
    </recommendedName>
</protein>